<comment type="similarity">
    <text evidence="2 14">Belongs to the histidine acid phosphatase family. VIP1 subfamily.</text>
</comment>
<evidence type="ECO:0000256" key="7">
    <source>
        <dbReference type="ARBA" id="ARBA00022741"/>
    </source>
</evidence>
<dbReference type="SUPFAM" id="SSF53254">
    <property type="entry name" value="Phosphoglycerate mutase-like"/>
    <property type="match status" value="1"/>
</dbReference>
<keyword evidence="5" id="KW-0597">Phosphoprotein</keyword>
<proteinExistence type="inferred from homology"/>
<dbReference type="EC" id="2.7.4.24" evidence="3 14"/>
<evidence type="ECO:0000256" key="5">
    <source>
        <dbReference type="ARBA" id="ARBA00022553"/>
    </source>
</evidence>
<dbReference type="GO" id="GO:0052723">
    <property type="term" value="F:inositol hexakisphosphate 1-kinase activity"/>
    <property type="evidence" value="ECO:0007669"/>
    <property type="project" value="UniProtKB-ARBA"/>
</dbReference>
<dbReference type="PANTHER" id="PTHR12750:SF9">
    <property type="entry name" value="INOSITOL HEXAKISPHOSPHATE AND DIPHOSPHOINOSITOL-PENTAKISPHOSPHATE KINASE"/>
    <property type="match status" value="1"/>
</dbReference>
<comment type="caution">
    <text evidence="17">The sequence shown here is derived from an EMBL/GenBank/DDBJ whole genome shotgun (WGS) entry which is preliminary data.</text>
</comment>
<dbReference type="Gene3D" id="3.40.50.1240">
    <property type="entry name" value="Phosphoglycerate mutase-like"/>
    <property type="match status" value="1"/>
</dbReference>
<dbReference type="Pfam" id="PF18086">
    <property type="entry name" value="PPIP5K2_N"/>
    <property type="match status" value="1"/>
</dbReference>
<dbReference type="SUPFAM" id="SSF56059">
    <property type="entry name" value="Glutathione synthetase ATP-binding domain-like"/>
    <property type="match status" value="1"/>
</dbReference>
<dbReference type="Pfam" id="PF00328">
    <property type="entry name" value="His_Phos_2"/>
    <property type="match status" value="1"/>
</dbReference>
<evidence type="ECO:0000256" key="10">
    <source>
        <dbReference type="ARBA" id="ARBA00023212"/>
    </source>
</evidence>
<evidence type="ECO:0000256" key="1">
    <source>
        <dbReference type="ARBA" id="ARBA00004245"/>
    </source>
</evidence>
<gene>
    <name evidence="17" type="primary">VIP1</name>
    <name evidence="17" type="ORF">H4R20_003391</name>
</gene>
<dbReference type="FunFam" id="3.40.50.11950:FF:000002">
    <property type="entry name" value="Inositol hexakisphosphate and diphosphoinositol-pentakisphosphate kinase"/>
    <property type="match status" value="1"/>
</dbReference>
<dbReference type="Gene3D" id="3.30.470.20">
    <property type="entry name" value="ATP-grasp fold, B domain"/>
    <property type="match status" value="1"/>
</dbReference>
<dbReference type="GO" id="GO:0032958">
    <property type="term" value="P:inositol phosphate biosynthetic process"/>
    <property type="evidence" value="ECO:0007669"/>
    <property type="project" value="TreeGrafter"/>
</dbReference>
<dbReference type="InterPro" id="IPR040557">
    <property type="entry name" value="VIP1_N"/>
</dbReference>
<evidence type="ECO:0000256" key="9">
    <source>
        <dbReference type="ARBA" id="ARBA00022840"/>
    </source>
</evidence>
<feature type="domain" description="VIP1 N-terminal" evidence="16">
    <location>
        <begin position="36"/>
        <end position="123"/>
    </location>
</feature>
<keyword evidence="7 14" id="KW-0547">Nucleotide-binding</keyword>
<comment type="catalytic activity">
    <reaction evidence="11">
        <text>5-diphospho-1D-myo-inositol 1,2,3,4,6-pentakisphosphate + ATP + H(+) = 1,5-bis(diphospho)-1D-myo-inositol 2,3,4,6-tetrakisphosphate + ADP</text>
        <dbReference type="Rhea" id="RHEA:10276"/>
        <dbReference type="ChEBI" id="CHEBI:15378"/>
        <dbReference type="ChEBI" id="CHEBI:30616"/>
        <dbReference type="ChEBI" id="CHEBI:58628"/>
        <dbReference type="ChEBI" id="CHEBI:77983"/>
        <dbReference type="ChEBI" id="CHEBI:456216"/>
        <dbReference type="EC" id="2.7.4.24"/>
    </reaction>
    <physiologicalReaction direction="left-to-right" evidence="11">
        <dbReference type="Rhea" id="RHEA:10277"/>
    </physiologicalReaction>
</comment>
<dbReference type="Pfam" id="PF08443">
    <property type="entry name" value="RimK"/>
    <property type="match status" value="1"/>
</dbReference>
<evidence type="ECO:0000256" key="4">
    <source>
        <dbReference type="ARBA" id="ARBA00022490"/>
    </source>
</evidence>
<dbReference type="EMBL" id="JANBUO010000700">
    <property type="protein sequence ID" value="KAJ2802152.1"/>
    <property type="molecule type" value="Genomic_DNA"/>
</dbReference>
<dbReference type="OrthoDB" id="18042at2759"/>
<dbReference type="PANTHER" id="PTHR12750">
    <property type="entry name" value="DIPHOSPHOINOSITOL PENTAKISPHOSPHATE KINASE"/>
    <property type="match status" value="1"/>
</dbReference>
<evidence type="ECO:0000256" key="14">
    <source>
        <dbReference type="RuleBase" id="RU365032"/>
    </source>
</evidence>
<dbReference type="GO" id="GO:0005856">
    <property type="term" value="C:cytoskeleton"/>
    <property type="evidence" value="ECO:0007669"/>
    <property type="project" value="UniProtKB-SubCell"/>
</dbReference>
<name>A0A9W8HW83_9FUNG</name>
<dbReference type="AlphaFoldDB" id="A0A9W8HW83"/>
<keyword evidence="6 14" id="KW-0808">Transferase</keyword>
<dbReference type="InterPro" id="IPR029033">
    <property type="entry name" value="His_PPase_superfam"/>
</dbReference>
<dbReference type="GO" id="GO:0005524">
    <property type="term" value="F:ATP binding"/>
    <property type="evidence" value="ECO:0007669"/>
    <property type="project" value="UniProtKB-KW"/>
</dbReference>
<feature type="domain" description="ATP-grasp fold RimK-type" evidence="15">
    <location>
        <begin position="242"/>
        <end position="347"/>
    </location>
</feature>
<evidence type="ECO:0000256" key="3">
    <source>
        <dbReference type="ARBA" id="ARBA00012893"/>
    </source>
</evidence>
<dbReference type="Gene3D" id="3.40.50.11950">
    <property type="match status" value="1"/>
</dbReference>
<evidence type="ECO:0000313" key="18">
    <source>
        <dbReference type="Proteomes" id="UP001140094"/>
    </source>
</evidence>
<evidence type="ECO:0000259" key="15">
    <source>
        <dbReference type="Pfam" id="PF08443"/>
    </source>
</evidence>
<dbReference type="Proteomes" id="UP001140094">
    <property type="component" value="Unassembled WGS sequence"/>
</dbReference>
<keyword evidence="8 14" id="KW-0418">Kinase</keyword>
<keyword evidence="18" id="KW-1185">Reference proteome</keyword>
<comment type="function">
    <text evidence="14">Bifunctional inositol kinase that acts in concert with the IP6K kinases to synthesize the diphosphate group-containing inositol pyrophosphates diphosphoinositol pentakisphosphate, PP-InsP5, and bis-diphosphoinositol tetrakisphosphate, (PP)2-InsP4. PP-InsP5 and (PP)2-InsP4, also respectively called InsP7 and InsP8, may regulate a variety of cellular processes, including apoptosis, vesicle trafficking, cytoskeletal dynamics, and exocytosis. Phosphorylates inositol hexakisphosphate (InsP6).</text>
</comment>
<evidence type="ECO:0000256" key="2">
    <source>
        <dbReference type="ARBA" id="ARBA00005609"/>
    </source>
</evidence>
<dbReference type="GO" id="GO:0005829">
    <property type="term" value="C:cytosol"/>
    <property type="evidence" value="ECO:0007669"/>
    <property type="project" value="TreeGrafter"/>
</dbReference>
<keyword evidence="9 14" id="KW-0067">ATP-binding</keyword>
<dbReference type="InterPro" id="IPR000560">
    <property type="entry name" value="His_Pase_clade-2"/>
</dbReference>
<keyword evidence="4 14" id="KW-0963">Cytoplasm</keyword>
<evidence type="ECO:0000259" key="16">
    <source>
        <dbReference type="Pfam" id="PF18086"/>
    </source>
</evidence>
<organism evidence="17 18">
    <name type="scientific">Coemansia guatemalensis</name>
    <dbReference type="NCBI Taxonomy" id="2761395"/>
    <lineage>
        <taxon>Eukaryota</taxon>
        <taxon>Fungi</taxon>
        <taxon>Fungi incertae sedis</taxon>
        <taxon>Zoopagomycota</taxon>
        <taxon>Kickxellomycotina</taxon>
        <taxon>Kickxellomycetes</taxon>
        <taxon>Kickxellales</taxon>
        <taxon>Kickxellaceae</taxon>
        <taxon>Coemansia</taxon>
    </lineage>
</organism>
<dbReference type="GO" id="GO:0006020">
    <property type="term" value="P:inositol metabolic process"/>
    <property type="evidence" value="ECO:0007669"/>
    <property type="project" value="TreeGrafter"/>
</dbReference>
<evidence type="ECO:0000256" key="8">
    <source>
        <dbReference type="ARBA" id="ARBA00022777"/>
    </source>
</evidence>
<evidence type="ECO:0000313" key="17">
    <source>
        <dbReference type="EMBL" id="KAJ2802152.1"/>
    </source>
</evidence>
<evidence type="ECO:0000256" key="11">
    <source>
        <dbReference type="ARBA" id="ARBA00033696"/>
    </source>
</evidence>
<accession>A0A9W8HW83</accession>
<reference evidence="17" key="1">
    <citation type="submission" date="2022-07" db="EMBL/GenBank/DDBJ databases">
        <title>Phylogenomic reconstructions and comparative analyses of Kickxellomycotina fungi.</title>
        <authorList>
            <person name="Reynolds N.K."/>
            <person name="Stajich J.E."/>
            <person name="Barry K."/>
            <person name="Grigoriev I.V."/>
            <person name="Crous P."/>
            <person name="Smith M.E."/>
        </authorList>
    </citation>
    <scope>NUCLEOTIDE SEQUENCE</scope>
    <source>
        <strain evidence="17">NRRL 1565</strain>
    </source>
</reference>
<evidence type="ECO:0000256" key="12">
    <source>
        <dbReference type="ARBA" id="ARBA00034629"/>
    </source>
</evidence>
<comment type="catalytic activity">
    <reaction evidence="12">
        <text>1D-myo-inositol hexakisphosphate + ATP = 1-diphospho-1D-myo-inositol 2,3,4,5,6-pentakisphosphate + ADP</text>
        <dbReference type="Rhea" id="RHEA:37459"/>
        <dbReference type="ChEBI" id="CHEBI:30616"/>
        <dbReference type="ChEBI" id="CHEBI:58130"/>
        <dbReference type="ChEBI" id="CHEBI:74946"/>
        <dbReference type="ChEBI" id="CHEBI:456216"/>
        <dbReference type="EC" id="2.7.4.24"/>
    </reaction>
    <physiologicalReaction direction="left-to-right" evidence="12">
        <dbReference type="Rhea" id="RHEA:37460"/>
    </physiologicalReaction>
</comment>
<dbReference type="InterPro" id="IPR037446">
    <property type="entry name" value="His_Pase_VIP1"/>
</dbReference>
<evidence type="ECO:0000256" key="6">
    <source>
        <dbReference type="ARBA" id="ARBA00022679"/>
    </source>
</evidence>
<dbReference type="GO" id="GO:0052843">
    <property type="term" value="F:inositol-1-diphosphate-2,3,4,5,6-pentakisphosphate diphosphatase activity"/>
    <property type="evidence" value="ECO:0007669"/>
    <property type="project" value="UniProtKB-ARBA"/>
</dbReference>
<comment type="subcellular location">
    <subcellularLocation>
        <location evidence="1 14">Cytoplasm</location>
        <location evidence="1 14">Cytoskeleton</location>
    </subcellularLocation>
</comment>
<protein>
    <recommendedName>
        <fullName evidence="13 14">Inositol hexakisphosphate and diphosphoinositol-pentakisphosphate kinase</fullName>
        <ecNumber evidence="3 14">2.7.4.24</ecNumber>
    </recommendedName>
</protein>
<dbReference type="FunFam" id="3.30.470.20:FF:000036">
    <property type="entry name" value="Inositol hexakisphosphate and diphosphoinositol-pentakisphosphate kinase"/>
    <property type="match status" value="1"/>
</dbReference>
<sequence length="933" mass="105040">MADDSAADMADEAGERGEGARFMDLPQLEARARGVIGVCAMDSKARSRPMANILERLQATGRYTVVFFGEKTILDEGIEKWPACDFLIAFFSKGFPLEKALQYWRERRPFSVNSLVRQFLLLDRRVVLEMLRHIGVPTPAHVVASRDGGPWIHPALQQAVERRMGLHLGTSDAADVEELDADTLRVGTQVIHKPFVEKPCDSEDHNIYIYYSRAQGGGVRRLFRKTGNKSSEFVPGPAHVRTDGSFIYEEFIDVDNAEDVKVYTVGQRYAHAEVRKSPVVDGHVRRDSAGKEMRFVATLTDTEREHARAVCKAFGQRVCGFDILRAAGRSLVMDVNGWSFVKGSEAYYDDAARILDARFQKALHHRWVARFVDPDAVGRAAECRWALKAVLAVCRHADRTPKQKSKCVLRNPSVVALLGDASTEVVLRSPADLRRALDALLEARLNPCAADPLPTIDHLADVLARKISMPGTKVQLKPLNGNDSKAKTQSAATDSAPAVLLILKWGGECTHAGLAQSLDLGEIMRKDLMLINSSLLDDVRIFASSERRVLSTVGAYASAFLSQPTEELMPRVCVRPDMLDDSCAAAKDEMDIAKQQLRDFFNFRGPLSANPFCSPGLQLPPEMGDSPRMFLCDMCGIICRLIARMEQNFTELSCVDALQPEWCCGETPDLFRERWKKILRDFQIVEGEDVVYDPAKVGELYDSLKYDALHNRPFLERIFMPTDELQRDLQENSVAPAHIPPEYPPDLLFAQQDVRDLYYRAKQLFDFVTRREYGIEPPQRKKIGVLASVPLLRQLIDDLNAVRNEDGARTRFYFTKESHIHTLLNLIFLCHMPTMVPYEDVGELDYLTHIIFEVYERKPDVDADLEREYSVRIGFSPGANCFHILDTNIDATHALKVLPRKNFTYHMSLDKAISKLQSLLDDKCACNVSAEKE</sequence>
<dbReference type="GO" id="GO:0033857">
    <property type="term" value="F:5-diphosphoinositol pentakisphosphate 1-kinase activity"/>
    <property type="evidence" value="ECO:0007669"/>
    <property type="project" value="TreeGrafter"/>
</dbReference>
<dbReference type="InterPro" id="IPR013651">
    <property type="entry name" value="ATP-grasp_RimK-type"/>
</dbReference>
<evidence type="ECO:0000256" key="13">
    <source>
        <dbReference type="ARBA" id="ARBA00071668"/>
    </source>
</evidence>
<keyword evidence="10" id="KW-0206">Cytoskeleton</keyword>